<name>W9CH17_SCLBF</name>
<dbReference type="HOGENOM" id="CLU_849900_0_0_1"/>
<feature type="compositionally biased region" description="Polar residues" evidence="1">
    <location>
        <begin position="100"/>
        <end position="114"/>
    </location>
</feature>
<feature type="compositionally biased region" description="Polar residues" evidence="1">
    <location>
        <begin position="44"/>
        <end position="57"/>
    </location>
</feature>
<sequence length="331" mass="36176">MEDENETSKVHLTSSEHEQLIEEQSDEMSAVTETETGEIRATDASGNVTSGSVTSEEALSDLDLRSDQNSPSNEIHDIEVTQHTPGSDTAENKSHGIELPNSSDLALQLPTTDISELEISEPEVSEPEDPGNASLEIEVTQLSESSAEPIEIEVPQLSSPSPEPIEIDVPEQSKSPPELPELPDSGPQDHSGSDADNECSDEEPPRALGEWQLRQLAENALEIALDVSIPKSSPSPSDSNTCKPRTPLPDRVWHPSSTDPTRANKPKCPPCERKKKRFDCLGSPPCNECSKRNMTAEQCASYALVRRRGKRRLQDDDGMVTQKAGKRGKRR</sequence>
<gene>
    <name evidence="2" type="ORF">SBOR_5570</name>
</gene>
<evidence type="ECO:0000313" key="2">
    <source>
        <dbReference type="EMBL" id="ESZ94044.1"/>
    </source>
</evidence>
<accession>W9CH17</accession>
<evidence type="ECO:0000313" key="3">
    <source>
        <dbReference type="Proteomes" id="UP000019487"/>
    </source>
</evidence>
<dbReference type="OrthoDB" id="3543779at2759"/>
<evidence type="ECO:0000256" key="1">
    <source>
        <dbReference type="SAM" id="MobiDB-lite"/>
    </source>
</evidence>
<evidence type="ECO:0008006" key="4">
    <source>
        <dbReference type="Google" id="ProtNLM"/>
    </source>
</evidence>
<reference evidence="2 3" key="1">
    <citation type="journal article" date="2014" name="Genome Announc.">
        <title>Draft genome sequence of Sclerotinia borealis, a psychrophilic plant pathogenic fungus.</title>
        <authorList>
            <person name="Mardanov A.V."/>
            <person name="Beletsky A.V."/>
            <person name="Kadnikov V.V."/>
            <person name="Ignatov A.N."/>
            <person name="Ravin N.V."/>
        </authorList>
    </citation>
    <scope>NUCLEOTIDE SEQUENCE [LARGE SCALE GENOMIC DNA]</scope>
    <source>
        <strain evidence="3">F-4157</strain>
    </source>
</reference>
<comment type="caution">
    <text evidence="2">The sequence shown here is derived from an EMBL/GenBank/DDBJ whole genome shotgun (WGS) entry which is preliminary data.</text>
</comment>
<keyword evidence="3" id="KW-1185">Reference proteome</keyword>
<protein>
    <recommendedName>
        <fullName evidence="4">Zn(2)-C6 fungal-type domain-containing protein</fullName>
    </recommendedName>
</protein>
<dbReference type="EMBL" id="AYSA01000271">
    <property type="protein sequence ID" value="ESZ94044.1"/>
    <property type="molecule type" value="Genomic_DNA"/>
</dbReference>
<feature type="region of interest" description="Disordered" evidence="1">
    <location>
        <begin position="309"/>
        <end position="331"/>
    </location>
</feature>
<dbReference type="STRING" id="1432307.W9CH17"/>
<dbReference type="Proteomes" id="UP000019487">
    <property type="component" value="Unassembled WGS sequence"/>
</dbReference>
<organism evidence="2 3">
    <name type="scientific">Sclerotinia borealis (strain F-4128)</name>
    <dbReference type="NCBI Taxonomy" id="1432307"/>
    <lineage>
        <taxon>Eukaryota</taxon>
        <taxon>Fungi</taxon>
        <taxon>Dikarya</taxon>
        <taxon>Ascomycota</taxon>
        <taxon>Pezizomycotina</taxon>
        <taxon>Leotiomycetes</taxon>
        <taxon>Helotiales</taxon>
        <taxon>Sclerotiniaceae</taxon>
        <taxon>Sclerotinia</taxon>
    </lineage>
</organism>
<feature type="compositionally biased region" description="Low complexity" evidence="1">
    <location>
        <begin position="228"/>
        <end position="239"/>
    </location>
</feature>
<dbReference type="AlphaFoldDB" id="W9CH17"/>
<feature type="compositionally biased region" description="Basic and acidic residues" evidence="1">
    <location>
        <begin position="1"/>
        <end position="20"/>
    </location>
</feature>
<feature type="region of interest" description="Disordered" evidence="1">
    <location>
        <begin position="1"/>
        <end position="211"/>
    </location>
</feature>
<feature type="compositionally biased region" description="Acidic residues" evidence="1">
    <location>
        <begin position="115"/>
        <end position="129"/>
    </location>
</feature>
<feature type="region of interest" description="Disordered" evidence="1">
    <location>
        <begin position="227"/>
        <end position="269"/>
    </location>
</feature>
<proteinExistence type="predicted"/>